<feature type="chain" id="PRO_5021278942" description="Multiple inositol polyphosphate phosphatase 1" evidence="14">
    <location>
        <begin position="26"/>
        <end position="443"/>
    </location>
</feature>
<dbReference type="PANTHER" id="PTHR20963">
    <property type="entry name" value="MULTIPLE INOSITOL POLYPHOSPHATE PHOSPHATASE-RELATED"/>
    <property type="match status" value="1"/>
</dbReference>
<dbReference type="InterPro" id="IPR029033">
    <property type="entry name" value="His_PPase_superfam"/>
</dbReference>
<keyword evidence="8" id="KW-0472">Membrane</keyword>
<proteinExistence type="inferred from homology"/>
<protein>
    <recommendedName>
        <fullName evidence="5">Multiple inositol polyphosphate phosphatase 1</fullName>
        <ecNumber evidence="4">3.1.3.62</ecNumber>
        <ecNumber evidence="3">3.1.3.80</ecNumber>
    </recommendedName>
    <alternativeName>
        <fullName evidence="9">2,3-bisphosphoglycerate 3-phosphatase</fullName>
    </alternativeName>
</protein>
<comment type="similarity">
    <text evidence="2">Belongs to the histidine acid phosphatase family. MINPP1 subfamily.</text>
</comment>
<dbReference type="Pfam" id="PF00328">
    <property type="entry name" value="His_Phos_2"/>
    <property type="match status" value="1"/>
</dbReference>
<dbReference type="RefSeq" id="WP_141412252.1">
    <property type="nucleotide sequence ID" value="NZ_AP019735.1"/>
</dbReference>
<dbReference type="GeneID" id="78341457"/>
<evidence type="ECO:0000256" key="12">
    <source>
        <dbReference type="ARBA" id="ARBA00043691"/>
    </source>
</evidence>
<dbReference type="PANTHER" id="PTHR20963:SF8">
    <property type="entry name" value="MULTIPLE INOSITOL POLYPHOSPHATE PHOSPHATASE 1"/>
    <property type="match status" value="1"/>
</dbReference>
<comment type="subcellular location">
    <subcellularLocation>
        <location evidence="1">Membrane</location>
    </subcellularLocation>
</comment>
<dbReference type="AlphaFoldDB" id="A0A4Y1WT32"/>
<name>A0A4Y1WT32_9BACT</name>
<dbReference type="EC" id="3.1.3.80" evidence="3"/>
<dbReference type="KEGG" id="acou:A5CBH24_07420"/>
<dbReference type="Proteomes" id="UP000318946">
    <property type="component" value="Chromosome"/>
</dbReference>
<keyword evidence="6 14" id="KW-0732">Signal</keyword>
<evidence type="ECO:0000256" key="1">
    <source>
        <dbReference type="ARBA" id="ARBA00004370"/>
    </source>
</evidence>
<evidence type="ECO:0000256" key="13">
    <source>
        <dbReference type="ARBA" id="ARBA00043832"/>
    </source>
</evidence>
<accession>A0A4Y1WT32</accession>
<comment type="catalytic activity">
    <reaction evidence="10">
        <text>1D-myo-inositol 1,2,5,6-tetrakisphosphate + H2O = 1D-myo-inositol 1,2,6-trisphosphate + phosphate</text>
        <dbReference type="Rhea" id="RHEA:77119"/>
        <dbReference type="ChEBI" id="CHEBI:15377"/>
        <dbReference type="ChEBI" id="CHEBI:43474"/>
        <dbReference type="ChEBI" id="CHEBI:195535"/>
        <dbReference type="ChEBI" id="CHEBI:195537"/>
        <dbReference type="EC" id="3.1.3.62"/>
    </reaction>
    <physiologicalReaction direction="left-to-right" evidence="10">
        <dbReference type="Rhea" id="RHEA:77120"/>
    </physiologicalReaction>
</comment>
<gene>
    <name evidence="15" type="ORF">A5CBH24_07420</name>
</gene>
<evidence type="ECO:0000256" key="5">
    <source>
        <dbReference type="ARBA" id="ARBA00018097"/>
    </source>
</evidence>
<evidence type="ECO:0000256" key="14">
    <source>
        <dbReference type="SAM" id="SignalP"/>
    </source>
</evidence>
<evidence type="ECO:0000256" key="3">
    <source>
        <dbReference type="ARBA" id="ARBA00012976"/>
    </source>
</evidence>
<dbReference type="GO" id="GO:0016020">
    <property type="term" value="C:membrane"/>
    <property type="evidence" value="ECO:0007669"/>
    <property type="project" value="UniProtKB-SubCell"/>
</dbReference>
<dbReference type="EMBL" id="AP019735">
    <property type="protein sequence ID" value="BBL03429.1"/>
    <property type="molecule type" value="Genomic_DNA"/>
</dbReference>
<dbReference type="OrthoDB" id="9770871at2"/>
<keyword evidence="7" id="KW-0378">Hydrolase</keyword>
<dbReference type="EC" id="3.1.3.62" evidence="4"/>
<dbReference type="Gene3D" id="3.40.50.1240">
    <property type="entry name" value="Phosphoglycerate mutase-like"/>
    <property type="match status" value="1"/>
</dbReference>
<sequence>MNFISIFRRLFLPLVVLLLAATADAQSAYDEIKADIDKAGGVYFMYPFDTPSATPAPKGYEPFYISHYGRHGARYILSNDQYDNVAEVLRRARADGKLTARGIDACDRFLAIYPHLKGRAGDLTPKGQMQHRRLAGRMYAAYPEIFRRHPRIEAYSTVVPRCIMSMAAFCEGLKEADPSLEIFTETSSVNMYYLNPHSTGNPAGTAEDFRYKSADAPWRPEWRRFCEERIDVETILARLFTDTAYARSICDPLKFEQDLFSVAAHMQCTDLDESFYDLFTFDELCRFWECDNYTYYVEKGPDPRNRGRGTALAETLLDDIVSRAGEDMAAGEPSVRLRFGHDGCIMALLTLMRIDGWTTPVTDPAKIKDVWQVHRIPMASNMQFVFYRNKKNPDDVLVRVLLNEKELRLPLPGDRAPYYRWEDFRDFYAGIVREARLKLEATK</sequence>
<evidence type="ECO:0000256" key="4">
    <source>
        <dbReference type="ARBA" id="ARBA00013040"/>
    </source>
</evidence>
<evidence type="ECO:0000256" key="6">
    <source>
        <dbReference type="ARBA" id="ARBA00022729"/>
    </source>
</evidence>
<comment type="catalytic activity">
    <reaction evidence="11">
        <text>1D-myo-inositol 1,2,4,5,6-pentakisphosphate + H2O = 1D-myo-inositol 1,2,5,6-tetrakisphosphate + phosphate</text>
        <dbReference type="Rhea" id="RHEA:77115"/>
        <dbReference type="ChEBI" id="CHEBI:15377"/>
        <dbReference type="ChEBI" id="CHEBI:43474"/>
        <dbReference type="ChEBI" id="CHEBI:57798"/>
        <dbReference type="ChEBI" id="CHEBI:195535"/>
        <dbReference type="EC" id="3.1.3.62"/>
    </reaction>
    <physiologicalReaction direction="left-to-right" evidence="11">
        <dbReference type="Rhea" id="RHEA:77116"/>
    </physiologicalReaction>
</comment>
<feature type="signal peptide" evidence="14">
    <location>
        <begin position="1"/>
        <end position="25"/>
    </location>
</feature>
<dbReference type="GO" id="GO:0034417">
    <property type="term" value="F:bisphosphoglycerate 3-phosphatase activity"/>
    <property type="evidence" value="ECO:0007669"/>
    <property type="project" value="UniProtKB-EC"/>
</dbReference>
<dbReference type="SUPFAM" id="SSF53254">
    <property type="entry name" value="Phosphoglycerate mutase-like"/>
    <property type="match status" value="1"/>
</dbReference>
<comment type="catalytic activity">
    <reaction evidence="13">
        <text>(2R)-2,3-bisphosphoglycerate + H2O = (2R)-2-phosphoglycerate + phosphate</text>
        <dbReference type="Rhea" id="RHEA:27381"/>
        <dbReference type="ChEBI" id="CHEBI:15377"/>
        <dbReference type="ChEBI" id="CHEBI:43474"/>
        <dbReference type="ChEBI" id="CHEBI:58248"/>
        <dbReference type="ChEBI" id="CHEBI:58289"/>
        <dbReference type="EC" id="3.1.3.80"/>
    </reaction>
    <physiologicalReaction direction="left-to-right" evidence="13">
        <dbReference type="Rhea" id="RHEA:27382"/>
    </physiologicalReaction>
</comment>
<evidence type="ECO:0000256" key="8">
    <source>
        <dbReference type="ARBA" id="ARBA00023136"/>
    </source>
</evidence>
<keyword evidence="16" id="KW-1185">Reference proteome</keyword>
<evidence type="ECO:0000256" key="2">
    <source>
        <dbReference type="ARBA" id="ARBA00008422"/>
    </source>
</evidence>
<evidence type="ECO:0000313" key="16">
    <source>
        <dbReference type="Proteomes" id="UP000318946"/>
    </source>
</evidence>
<evidence type="ECO:0000313" key="15">
    <source>
        <dbReference type="EMBL" id="BBL03429.1"/>
    </source>
</evidence>
<dbReference type="CDD" id="cd07061">
    <property type="entry name" value="HP_HAP_like"/>
    <property type="match status" value="1"/>
</dbReference>
<dbReference type="InterPro" id="IPR000560">
    <property type="entry name" value="His_Pase_clade-2"/>
</dbReference>
<evidence type="ECO:0000256" key="11">
    <source>
        <dbReference type="ARBA" id="ARBA00043671"/>
    </source>
</evidence>
<reference evidence="16" key="1">
    <citation type="submission" date="2019-06" db="EMBL/GenBank/DDBJ databases">
        <title>Alistipes onderdonkii subsp. vulgaris subsp. nov., Alistipes dispar sp. nov. and Alistipes communis sp. nov., isolated from human faeces, and creation of Alistipes onderdonkii subsp. onderdonkii subsp. nov.</title>
        <authorList>
            <person name="Sakamoto M."/>
            <person name="Ikeyama N."/>
            <person name="Ogata Y."/>
            <person name="Suda W."/>
            <person name="Iino T."/>
            <person name="Hattori M."/>
            <person name="Ohkuma M."/>
        </authorList>
    </citation>
    <scope>NUCLEOTIDE SEQUENCE [LARGE SCALE GENOMIC DNA]</scope>
    <source>
        <strain evidence="16">5CBH24</strain>
    </source>
</reference>
<comment type="catalytic activity">
    <reaction evidence="12">
        <text>1D-myo-inositol hexakisphosphate + H2O = 1D-myo-inositol 1,2,4,5,6-pentakisphosphate + phosphate</text>
        <dbReference type="Rhea" id="RHEA:16989"/>
        <dbReference type="ChEBI" id="CHEBI:15377"/>
        <dbReference type="ChEBI" id="CHEBI:43474"/>
        <dbReference type="ChEBI" id="CHEBI:57798"/>
        <dbReference type="ChEBI" id="CHEBI:58130"/>
        <dbReference type="EC" id="3.1.3.62"/>
    </reaction>
    <physiologicalReaction direction="left-to-right" evidence="12">
        <dbReference type="Rhea" id="RHEA:16990"/>
    </physiologicalReaction>
</comment>
<evidence type="ECO:0000256" key="9">
    <source>
        <dbReference type="ARBA" id="ARBA00031642"/>
    </source>
</evidence>
<evidence type="ECO:0000256" key="7">
    <source>
        <dbReference type="ARBA" id="ARBA00022801"/>
    </source>
</evidence>
<organism evidence="15 16">
    <name type="scientific">Alistipes communis</name>
    <dbReference type="NCBI Taxonomy" id="2585118"/>
    <lineage>
        <taxon>Bacteria</taxon>
        <taxon>Pseudomonadati</taxon>
        <taxon>Bacteroidota</taxon>
        <taxon>Bacteroidia</taxon>
        <taxon>Bacteroidales</taxon>
        <taxon>Rikenellaceae</taxon>
        <taxon>Alistipes</taxon>
    </lineage>
</organism>
<evidence type="ECO:0000256" key="10">
    <source>
        <dbReference type="ARBA" id="ARBA00043668"/>
    </source>
</evidence>